<dbReference type="PANTHER" id="PTHR46910:SF25">
    <property type="entry name" value="ABC-TRANSPORTER-REGULATING TRANSCRIPTION FACTOR"/>
    <property type="match status" value="1"/>
</dbReference>
<dbReference type="Pfam" id="PF04082">
    <property type="entry name" value="Fungal_trans"/>
    <property type="match status" value="1"/>
</dbReference>
<feature type="compositionally biased region" description="Polar residues" evidence="3">
    <location>
        <begin position="828"/>
        <end position="857"/>
    </location>
</feature>
<feature type="region of interest" description="Disordered" evidence="3">
    <location>
        <begin position="738"/>
        <end position="878"/>
    </location>
</feature>
<dbReference type="SMART" id="SM00066">
    <property type="entry name" value="GAL4"/>
    <property type="match status" value="1"/>
</dbReference>
<feature type="compositionally biased region" description="Polar residues" evidence="3">
    <location>
        <begin position="19"/>
        <end position="30"/>
    </location>
</feature>
<feature type="region of interest" description="Disordered" evidence="3">
    <location>
        <begin position="1"/>
        <end position="58"/>
    </location>
</feature>
<keyword evidence="1" id="KW-0479">Metal-binding</keyword>
<dbReference type="PANTHER" id="PTHR46910">
    <property type="entry name" value="TRANSCRIPTION FACTOR PDR1"/>
    <property type="match status" value="1"/>
</dbReference>
<dbReference type="GO" id="GO:0006351">
    <property type="term" value="P:DNA-templated transcription"/>
    <property type="evidence" value="ECO:0007669"/>
    <property type="project" value="InterPro"/>
</dbReference>
<sequence>MNPPSAMFADEHGGRPQTVYDSPSQQSAQWYQPEGQYDYGDDAADDDDDAGTAVDGREPKRRRIARACDACRKKKIKCDGKMPKCGHCENYKTECIFTPQEKKRAPPKGAKYIEGLENRLGRMESLLKMTGLLGEDDGGKTDLGMLEKRILAERQSNPPSATRASPPVGAARASNNPTPNQSSPQIGNRPNSRPNDGASKSKSDEKTITPPENPFKQDNTTNDDGLADQMCSLITNNVGETRYIGSSSGFSIFSPKGIQWVNEKTGDASFQRMIADAAVEDKSGWDHWRPEVFNDLFERRVFKPLPSRQECYALLRDYFENFNCMFPLFHEPTFMHLVDRHYSLEPFDSSGWWASLNVALAIAHRLRVMSNVVGQEEDDHAWGYLKNAMAVMTELTVRNTDLLSVQALLGMAMFLQGTPNPQPSFFLVAAAIRLAHSIGLHKRGAGFNLNAVENEQRKRVFWIAYLLDKDICLRSGRPPSQDDDDMNVELPSEDPTDCVGNIPLAKEIDGKKTMNLFRLMCTFSQIQSRVYKQLYSVKASRQTDGELLNTIGELDAQLEEWKESIPLDFRPEHEINAAHTPLILHVVVLHFAYYNCLTTIHRMSVHHGYWTSRLSEYAIQGLNARPLNPRVFMSAALCVNAARTSIGLIRYIPQGDYACVWLILYYPVSALVTLFANILQNPQDARARGDLKLMSSVCSFLTMLERDIVESNGNVKRMLSVCSEFERIARVVLDKAESEMRGGRGKRKPTEREKAAAAKHRAASNDEVVERGLEEGKSLEQIQVETQANYRRPVQTPSLRFSQNGSATGESPASWAASPVGGHGPEYQTPQHGHSLSVEGGQQTHPRGQSRSPNQWHPSAPGMPNASLPQQDFGTGTYTTQPGVMGGAFGPNASNGFNNGPTLSGMDPSTGFEQSPDILNGTGSFQQPFVPQDLWQMPMTLEWDWAEGLGLGSFTPGPMFDVYGMGDTGVQDSIGGQQQHMQ</sequence>
<dbReference type="InterPro" id="IPR007219">
    <property type="entry name" value="XnlR_reg_dom"/>
</dbReference>
<dbReference type="OrthoDB" id="2123952at2759"/>
<feature type="compositionally biased region" description="Polar residues" evidence="3">
    <location>
        <begin position="867"/>
        <end position="878"/>
    </location>
</feature>
<dbReference type="GO" id="GO:0008270">
    <property type="term" value="F:zinc ion binding"/>
    <property type="evidence" value="ECO:0007669"/>
    <property type="project" value="InterPro"/>
</dbReference>
<feature type="domain" description="Zn(2)-C6 fungal-type" evidence="4">
    <location>
        <begin position="67"/>
        <end position="97"/>
    </location>
</feature>
<name>A0A6A6Q2Z8_9PEZI</name>
<evidence type="ECO:0000313" key="5">
    <source>
        <dbReference type="EMBL" id="KAF2486632.1"/>
    </source>
</evidence>
<dbReference type="Pfam" id="PF00172">
    <property type="entry name" value="Zn_clus"/>
    <property type="match status" value="1"/>
</dbReference>
<dbReference type="RefSeq" id="XP_033593201.1">
    <property type="nucleotide sequence ID" value="XM_033738744.1"/>
</dbReference>
<evidence type="ECO:0000259" key="4">
    <source>
        <dbReference type="PROSITE" id="PS50048"/>
    </source>
</evidence>
<feature type="compositionally biased region" description="Polar residues" evidence="3">
    <location>
        <begin position="173"/>
        <end position="198"/>
    </location>
</feature>
<dbReference type="InterPro" id="IPR001138">
    <property type="entry name" value="Zn2Cys6_DnaBD"/>
</dbReference>
<dbReference type="Proteomes" id="UP000799767">
    <property type="component" value="Unassembled WGS sequence"/>
</dbReference>
<dbReference type="GeneID" id="54479745"/>
<dbReference type="AlphaFoldDB" id="A0A6A6Q2Z8"/>
<evidence type="ECO:0000256" key="2">
    <source>
        <dbReference type="ARBA" id="ARBA00023242"/>
    </source>
</evidence>
<dbReference type="InterPro" id="IPR036864">
    <property type="entry name" value="Zn2-C6_fun-type_DNA-bd_sf"/>
</dbReference>
<protein>
    <submittedName>
        <fullName evidence="5">Fungal-specific transcription factor domain-containing protein</fullName>
    </submittedName>
</protein>
<evidence type="ECO:0000256" key="1">
    <source>
        <dbReference type="ARBA" id="ARBA00022723"/>
    </source>
</evidence>
<dbReference type="SMART" id="SM00906">
    <property type="entry name" value="Fungal_trans"/>
    <property type="match status" value="1"/>
</dbReference>
<reference evidence="5" key="1">
    <citation type="journal article" date="2020" name="Stud. Mycol.">
        <title>101 Dothideomycetes genomes: a test case for predicting lifestyles and emergence of pathogens.</title>
        <authorList>
            <person name="Haridas S."/>
            <person name="Albert R."/>
            <person name="Binder M."/>
            <person name="Bloem J."/>
            <person name="Labutti K."/>
            <person name="Salamov A."/>
            <person name="Andreopoulos B."/>
            <person name="Baker S."/>
            <person name="Barry K."/>
            <person name="Bills G."/>
            <person name="Bluhm B."/>
            <person name="Cannon C."/>
            <person name="Castanera R."/>
            <person name="Culley D."/>
            <person name="Daum C."/>
            <person name="Ezra D."/>
            <person name="Gonzalez J."/>
            <person name="Henrissat B."/>
            <person name="Kuo A."/>
            <person name="Liang C."/>
            <person name="Lipzen A."/>
            <person name="Lutzoni F."/>
            <person name="Magnuson J."/>
            <person name="Mondo S."/>
            <person name="Nolan M."/>
            <person name="Ohm R."/>
            <person name="Pangilinan J."/>
            <person name="Park H.-J."/>
            <person name="Ramirez L."/>
            <person name="Alfaro M."/>
            <person name="Sun H."/>
            <person name="Tritt A."/>
            <person name="Yoshinaga Y."/>
            <person name="Zwiers L.-H."/>
            <person name="Turgeon B."/>
            <person name="Goodwin S."/>
            <person name="Spatafora J."/>
            <person name="Crous P."/>
            <person name="Grigoriev I."/>
        </authorList>
    </citation>
    <scope>NUCLEOTIDE SEQUENCE</scope>
    <source>
        <strain evidence="5">CBS 113389</strain>
    </source>
</reference>
<dbReference type="EMBL" id="MU001632">
    <property type="protein sequence ID" value="KAF2486632.1"/>
    <property type="molecule type" value="Genomic_DNA"/>
</dbReference>
<keyword evidence="6" id="KW-1185">Reference proteome</keyword>
<dbReference type="PROSITE" id="PS50048">
    <property type="entry name" value="ZN2_CY6_FUNGAL_2"/>
    <property type="match status" value="1"/>
</dbReference>
<keyword evidence="2" id="KW-0539">Nucleus</keyword>
<dbReference type="CDD" id="cd00067">
    <property type="entry name" value="GAL4"/>
    <property type="match status" value="1"/>
</dbReference>
<feature type="compositionally biased region" description="Basic and acidic residues" evidence="3">
    <location>
        <begin position="768"/>
        <end position="778"/>
    </location>
</feature>
<dbReference type="InterPro" id="IPR050987">
    <property type="entry name" value="AtrR-like"/>
</dbReference>
<dbReference type="SUPFAM" id="SSF57701">
    <property type="entry name" value="Zn2/Cys6 DNA-binding domain"/>
    <property type="match status" value="1"/>
</dbReference>
<evidence type="ECO:0000256" key="3">
    <source>
        <dbReference type="SAM" id="MobiDB-lite"/>
    </source>
</evidence>
<feature type="compositionally biased region" description="Acidic residues" evidence="3">
    <location>
        <begin position="39"/>
        <end position="50"/>
    </location>
</feature>
<dbReference type="CDD" id="cd12148">
    <property type="entry name" value="fungal_TF_MHR"/>
    <property type="match status" value="1"/>
</dbReference>
<organism evidence="5 6">
    <name type="scientific">Neohortaea acidophila</name>
    <dbReference type="NCBI Taxonomy" id="245834"/>
    <lineage>
        <taxon>Eukaryota</taxon>
        <taxon>Fungi</taxon>
        <taxon>Dikarya</taxon>
        <taxon>Ascomycota</taxon>
        <taxon>Pezizomycotina</taxon>
        <taxon>Dothideomycetes</taxon>
        <taxon>Dothideomycetidae</taxon>
        <taxon>Mycosphaerellales</taxon>
        <taxon>Teratosphaeriaceae</taxon>
        <taxon>Neohortaea</taxon>
    </lineage>
</organism>
<dbReference type="Gene3D" id="4.10.240.10">
    <property type="entry name" value="Zn(2)-C6 fungal-type DNA-binding domain"/>
    <property type="match status" value="1"/>
</dbReference>
<feature type="compositionally biased region" description="Polar residues" evidence="3">
    <location>
        <begin position="780"/>
        <end position="811"/>
    </location>
</feature>
<proteinExistence type="predicted"/>
<dbReference type="PROSITE" id="PS00463">
    <property type="entry name" value="ZN2_CY6_FUNGAL_1"/>
    <property type="match status" value="1"/>
</dbReference>
<dbReference type="GO" id="GO:0000981">
    <property type="term" value="F:DNA-binding transcription factor activity, RNA polymerase II-specific"/>
    <property type="evidence" value="ECO:0007669"/>
    <property type="project" value="InterPro"/>
</dbReference>
<evidence type="ECO:0000313" key="6">
    <source>
        <dbReference type="Proteomes" id="UP000799767"/>
    </source>
</evidence>
<accession>A0A6A6Q2Z8</accession>
<feature type="compositionally biased region" description="Polar residues" evidence="3">
    <location>
        <begin position="154"/>
        <end position="163"/>
    </location>
</feature>
<feature type="region of interest" description="Disordered" evidence="3">
    <location>
        <begin position="152"/>
        <end position="227"/>
    </location>
</feature>
<dbReference type="GO" id="GO:0003677">
    <property type="term" value="F:DNA binding"/>
    <property type="evidence" value="ECO:0007669"/>
    <property type="project" value="InterPro"/>
</dbReference>
<gene>
    <name evidence="5" type="ORF">BDY17DRAFT_82785</name>
</gene>
<feature type="compositionally biased region" description="Basic and acidic residues" evidence="3">
    <location>
        <begin position="738"/>
        <end position="756"/>
    </location>
</feature>